<proteinExistence type="predicted"/>
<evidence type="ECO:0000259" key="8">
    <source>
        <dbReference type="PROSITE" id="PS51212"/>
    </source>
</evidence>
<evidence type="ECO:0000256" key="2">
    <source>
        <dbReference type="ARBA" id="ARBA00022692"/>
    </source>
</evidence>
<feature type="signal peptide" evidence="7">
    <location>
        <begin position="1"/>
        <end position="19"/>
    </location>
</feature>
<dbReference type="PANTHER" id="PTHR24269">
    <property type="entry name" value="KREMEN PROTEIN"/>
    <property type="match status" value="1"/>
</dbReference>
<dbReference type="Pfam" id="PF01822">
    <property type="entry name" value="WSC"/>
    <property type="match status" value="3"/>
</dbReference>
<evidence type="ECO:0000313" key="10">
    <source>
        <dbReference type="EMBL" id="WWC61580.1"/>
    </source>
</evidence>
<keyword evidence="5" id="KW-0472">Membrane</keyword>
<comment type="subcellular location">
    <subcellularLocation>
        <location evidence="1">Membrane</location>
        <topology evidence="1">Single-pass membrane protein</topology>
    </subcellularLocation>
</comment>
<dbReference type="PROSITE" id="PS51212">
    <property type="entry name" value="WSC"/>
    <property type="match status" value="3"/>
</dbReference>
<reference evidence="9" key="1">
    <citation type="submission" date="2013-07" db="EMBL/GenBank/DDBJ databases">
        <title>The Genome Sequence of Cryptococcus dejecticola CBS10117.</title>
        <authorList>
            <consortium name="The Broad Institute Genome Sequencing Platform"/>
            <person name="Cuomo C."/>
            <person name="Litvintseva A."/>
            <person name="Chen Y."/>
            <person name="Heitman J."/>
            <person name="Sun S."/>
            <person name="Springer D."/>
            <person name="Dromer F."/>
            <person name="Young S.K."/>
            <person name="Zeng Q."/>
            <person name="Gargeya S."/>
            <person name="Fitzgerald M."/>
            <person name="Abouelleil A."/>
            <person name="Alvarado L."/>
            <person name="Berlin A.M."/>
            <person name="Chapman S.B."/>
            <person name="Dewar J."/>
            <person name="Goldberg J."/>
            <person name="Griggs A."/>
            <person name="Gujja S."/>
            <person name="Hansen M."/>
            <person name="Howarth C."/>
            <person name="Imamovic A."/>
            <person name="Larimer J."/>
            <person name="McCowan C."/>
            <person name="Murphy C."/>
            <person name="Pearson M."/>
            <person name="Priest M."/>
            <person name="Roberts A."/>
            <person name="Saif S."/>
            <person name="Shea T."/>
            <person name="Sykes S."/>
            <person name="Wortman J."/>
            <person name="Nusbaum C."/>
            <person name="Birren B."/>
        </authorList>
    </citation>
    <scope>NUCLEOTIDE SEQUENCE [LARGE SCALE GENOMIC DNA]</scope>
    <source>
        <strain evidence="9">CBS 10117</strain>
    </source>
</reference>
<dbReference type="SMART" id="SM00321">
    <property type="entry name" value="WSC"/>
    <property type="match status" value="3"/>
</dbReference>
<dbReference type="STRING" id="1296121.A0A1A6A631"/>
<reference evidence="10" key="2">
    <citation type="submission" date="2013-07" db="EMBL/GenBank/DDBJ databases">
        <authorList>
            <consortium name="The Broad Institute Genome Sequencing Platform"/>
            <person name="Cuomo C."/>
            <person name="Litvintseva A."/>
            <person name="Chen Y."/>
            <person name="Heitman J."/>
            <person name="Sun S."/>
            <person name="Springer D."/>
            <person name="Dromer F."/>
            <person name="Young S.K."/>
            <person name="Zeng Q."/>
            <person name="Gargeya S."/>
            <person name="Fitzgerald M."/>
            <person name="Abouelleil A."/>
            <person name="Alvarado L."/>
            <person name="Berlin A.M."/>
            <person name="Chapman S.B."/>
            <person name="Dewar J."/>
            <person name="Goldberg J."/>
            <person name="Griggs A."/>
            <person name="Gujja S."/>
            <person name="Hansen M."/>
            <person name="Howarth C."/>
            <person name="Imamovic A."/>
            <person name="Larimer J."/>
            <person name="McCowan C."/>
            <person name="Murphy C."/>
            <person name="Pearson M."/>
            <person name="Priest M."/>
            <person name="Roberts A."/>
            <person name="Saif S."/>
            <person name="Shea T."/>
            <person name="Sykes S."/>
            <person name="Wortman J."/>
            <person name="Nusbaum C."/>
            <person name="Birren B."/>
        </authorList>
    </citation>
    <scope>NUCLEOTIDE SEQUENCE</scope>
    <source>
        <strain evidence="10">CBS 10117</strain>
    </source>
</reference>
<dbReference type="EMBL" id="CP144534">
    <property type="protein sequence ID" value="WWC61580.1"/>
    <property type="molecule type" value="Genomic_DNA"/>
</dbReference>
<reference evidence="10" key="3">
    <citation type="submission" date="2024-02" db="EMBL/GenBank/DDBJ databases">
        <title>Comparative genomics of Cryptococcus and Kwoniella reveals pathogenesis evolution and contrasting modes of karyotype evolution via chromosome fusion or intercentromeric recombination.</title>
        <authorList>
            <person name="Coelho M.A."/>
            <person name="David-Palma M."/>
            <person name="Shea T."/>
            <person name="Bowers K."/>
            <person name="McGinley-Smith S."/>
            <person name="Mohammad A.W."/>
            <person name="Gnirke A."/>
            <person name="Yurkov A.M."/>
            <person name="Nowrousian M."/>
            <person name="Sun S."/>
            <person name="Cuomo C.A."/>
            <person name="Heitman J."/>
        </authorList>
    </citation>
    <scope>NUCLEOTIDE SEQUENCE</scope>
    <source>
        <strain evidence="10">CBS 10117</strain>
    </source>
</reference>
<feature type="domain" description="WSC" evidence="8">
    <location>
        <begin position="304"/>
        <end position="400"/>
    </location>
</feature>
<dbReference type="AlphaFoldDB" id="A0A1A6A631"/>
<keyword evidence="11" id="KW-1185">Reference proteome</keyword>
<feature type="chain" id="PRO_5008342146" description="WSC domain-containing protein" evidence="7">
    <location>
        <begin position="20"/>
        <end position="509"/>
    </location>
</feature>
<sequence length="509" mass="52743">MYTSTILLGLVAAVGSVSAQSASYTYVGAARLLPGTGKVVNNPATWNEGCQSACASSGFSFSYWKRDLQQCVCTEKGPLAGDLVDSFQQDANYFVVDVASTATWTACEEHLNSFTPVKTTTVSRPEECIASCAGYPGISSIATVGSDPAGSYVCSCYNSRINGYGGTSCKLGNIFVFYQSTPALTSGWSLKSQCIAEGSGGRALTGASTKAADMTWQKCTDFCDSKGFPIAGVEFSTECYCGAVLSNSASLTKTSSACTMKCSGDSKTTCGGSSALTLFVKDASVTGLSTDLTSKPVTLPAGWSAASSSCIAEGTSGRALASARLSAADMTIGKCLDFCQSKGWQYAGLEYANECYCGDQLLNGASLSNTLPASKCAMGCAGDQATTCGGSNSLQLYNNPDLALKNTINSGFTYQGCIKEVSGRALSATSVTTSDLTIDKCLDYCKGAGYFYAGLEYANECYCSNQLDNGASDQNFSNQCNMPCAGNSAQICGGPNAITLYAYAISRST</sequence>
<dbReference type="InterPro" id="IPR002889">
    <property type="entry name" value="WSC_carb-bd"/>
</dbReference>
<keyword evidence="4" id="KW-1133">Transmembrane helix</keyword>
<keyword evidence="2" id="KW-0812">Transmembrane</keyword>
<dbReference type="KEGG" id="kdj:28968557"/>
<keyword evidence="6" id="KW-0325">Glycoprotein</keyword>
<feature type="domain" description="WSC" evidence="8">
    <location>
        <begin position="188"/>
        <end position="282"/>
    </location>
</feature>
<dbReference type="InterPro" id="IPR051836">
    <property type="entry name" value="Kremen_rcpt"/>
</dbReference>
<evidence type="ECO:0000313" key="9">
    <source>
        <dbReference type="EMBL" id="OBR85522.1"/>
    </source>
</evidence>
<dbReference type="VEuPathDB" id="FungiDB:I303_04858"/>
<organism evidence="9">
    <name type="scientific">Kwoniella dejecticola CBS 10117</name>
    <dbReference type="NCBI Taxonomy" id="1296121"/>
    <lineage>
        <taxon>Eukaryota</taxon>
        <taxon>Fungi</taxon>
        <taxon>Dikarya</taxon>
        <taxon>Basidiomycota</taxon>
        <taxon>Agaricomycotina</taxon>
        <taxon>Tremellomycetes</taxon>
        <taxon>Tremellales</taxon>
        <taxon>Cryptococcaceae</taxon>
        <taxon>Kwoniella</taxon>
    </lineage>
</organism>
<dbReference type="GeneID" id="28968557"/>
<keyword evidence="3 7" id="KW-0732">Signal</keyword>
<protein>
    <recommendedName>
        <fullName evidence="8">WSC domain-containing protein</fullName>
    </recommendedName>
</protein>
<dbReference type="OrthoDB" id="5985073at2759"/>
<name>A0A1A6A631_9TREE</name>
<dbReference type="PANTHER" id="PTHR24269:SF16">
    <property type="entry name" value="PROTEIN SLG1"/>
    <property type="match status" value="1"/>
</dbReference>
<dbReference type="GO" id="GO:0005886">
    <property type="term" value="C:plasma membrane"/>
    <property type="evidence" value="ECO:0007669"/>
    <property type="project" value="TreeGrafter"/>
</dbReference>
<evidence type="ECO:0000256" key="6">
    <source>
        <dbReference type="ARBA" id="ARBA00023180"/>
    </source>
</evidence>
<dbReference type="RefSeq" id="XP_018263364.1">
    <property type="nucleotide sequence ID" value="XM_018408153.1"/>
</dbReference>
<evidence type="ECO:0000256" key="5">
    <source>
        <dbReference type="ARBA" id="ARBA00023136"/>
    </source>
</evidence>
<accession>A0A1A6A631</accession>
<evidence type="ECO:0000313" key="11">
    <source>
        <dbReference type="Proteomes" id="UP000078595"/>
    </source>
</evidence>
<dbReference type="Proteomes" id="UP000078595">
    <property type="component" value="Chromosome 5"/>
</dbReference>
<evidence type="ECO:0000256" key="3">
    <source>
        <dbReference type="ARBA" id="ARBA00022729"/>
    </source>
</evidence>
<evidence type="ECO:0000256" key="1">
    <source>
        <dbReference type="ARBA" id="ARBA00004167"/>
    </source>
</evidence>
<gene>
    <name evidence="9" type="ORF">I303_04858</name>
    <name evidence="10" type="ORF">I303_104164</name>
</gene>
<dbReference type="EMBL" id="KI894031">
    <property type="protein sequence ID" value="OBR85522.1"/>
    <property type="molecule type" value="Genomic_DNA"/>
</dbReference>
<evidence type="ECO:0000256" key="7">
    <source>
        <dbReference type="SAM" id="SignalP"/>
    </source>
</evidence>
<feature type="domain" description="WSC" evidence="8">
    <location>
        <begin position="411"/>
        <end position="504"/>
    </location>
</feature>
<evidence type="ECO:0000256" key="4">
    <source>
        <dbReference type="ARBA" id="ARBA00022989"/>
    </source>
</evidence>